<dbReference type="Gene3D" id="2.60.40.1170">
    <property type="entry name" value="Mu homology domain, subdomain B"/>
    <property type="match status" value="1"/>
</dbReference>
<dbReference type="Pfam" id="PF13519">
    <property type="entry name" value="VWA_2"/>
    <property type="match status" value="1"/>
</dbReference>
<feature type="domain" description="EGF-like" evidence="3">
    <location>
        <begin position="1464"/>
        <end position="1497"/>
    </location>
</feature>
<evidence type="ECO:0000259" key="3">
    <source>
        <dbReference type="SMART" id="SM00181"/>
    </source>
</evidence>
<sequence>MCRPLVRVALTAWFLALFSGFADAQTPPPLLAAGDLVVTGFAGVQPPDPARPLPPGKTIDDLTFIDPDGISARLFDPSRPGYVWDGRVYDAPEKLAVPAKTVGQVFGVAIDDAIAPNAYLAATSAFGLNLAAPLPDRTLERRKTGGPGTLWMPGQFGTDLRGGPGSIYKVDGVTGAVSLFAQVALNGRANPGAALGNLAFDAAHQQLFVSDLHTGMVHRLAIRDGREAGPAFDHGTAGRTAAGLPPVPYDPAFRVEITDPRFKSEDPASWGYAPAPRRVWGLALHEGRLFYSVGDGADGTPPQIWSVGLTRDGGFAGDPRWELDVSVEFGAYAVSDIVFSHKGAMILAQRTAPTGSYDYLALTQPGEPRVLRYWLEDPNDPATPSRWIKLPEEYAVGFAGPYRNANGGVDLGYGYDEYGVMTGGACEYALWATGQQLRNDPSLREWMEPGGPLAISGLQGSPAGPVRGFNAPPEASYFIDFDRREDDPRIAGHLGGVRVVKVPCVPPVAWYGGPGYPAEPPYVYVETVVWPPVVVISACPWPLLPNGTCGFFVEIGCPWGFARDGLCWPVLPDCLTNPDPRLCGATEIDLKLDKVAGKSVRDPTTGLWTIDFTLAVTNAGAPFAPGGSITLTDAVPAGMVFAAAAGTNWSCAPALPISTGSLSCTHAFGPGTFGTGQIADPLTITATVKDPGKYENCGLVGVAPAAGLRETTLDNNRSCAGIEVKTDPKVDVKLVKTGKIEAAAPAGPAPAAGAATLTYTLTPTNVGPGFTGANAITITDTVPAGLTFTAVAGGADWTCGAAPIAAGATLTCTYVGAGPAAAGDALGAITITATAAGPGPWENCATAAIAPASGVDSNLADNTSCVTLKDDGFDVVEDPPEVPKVCGMNVIFVVDESGSVGTSAGTVQGALNNAANLFRANGSQAALIHFSDSAQTVLPMAATTYSSIATGYAPFGGTNWEAGLAAALTLLPGPPPGTVVVFITDGVPNAYLDAAGTTQYTDSVTATNEAIPVVNQLYAAGVPVIGIGIGSLSTHLNALLGGNVLSSSFGTLNSTLTGLAREMCPGLYLTKSISPTYINMHTNPVTEVTVTLSLTNTAGALTNVVVQDDLPPQLTTPSNPVATSNPASVPPTSAVVGDPVVWTIPTLAAGGTATLSFKVTLAPTAPIPTNGTWLCMKNYAQVTAVGTGTVGHVPNNMANAETGPVHEPDEASGQVCLQDYVATPPEPCSAPYLWVKKTTLNEVCRPGGEGGIPCSFKVTVTARCMAFDGPVLFGDGVFASGTATPLPIASITAAPPVACTWGGTTPATCAVPNFQLALNQSVTFTVTLGSPVPPGTYSNCFVADGLAPVATDFPTAHGQINPNSSSNGGNWGHCAPFLAAAAAPMVAGCPAGQAFIAGRGCVAPPPKTCAAPLVLTPKGTCECPPGSVQRGRECVKVPTCAAPLVLSPRGTCECPPGSTPRGRECVRPPACAAPLVMTPMGTCECPPGSIQRGRECVRPPACSPPLLMTPKGTCECPPGSIQRGRECVRPPACAPPLLMTPKGTCECPPGSVQRGRECVKAPACAPPRMMTPTGACECPPGTIQRGRECVKAPACAPPLLMTPKGTCECPPGSIQRGRECVKAPACAPPLLMTPKGTCECPPGTIQRGRECVKAPACAPPRMMTPKGTCECPPGTIQRGRECVKPNQGPTLACRPPAVPNAAGTQCVCPSGTQMQGDACRPVARPPTDVRRPDVPQTDTKGGAVGTQGPAKPTPSSPANPPANPRLPIPGVQ</sequence>
<name>A0A4R3M015_9HYPH</name>
<evidence type="ECO:0000256" key="2">
    <source>
        <dbReference type="SAM" id="SignalP"/>
    </source>
</evidence>
<dbReference type="InterPro" id="IPR036465">
    <property type="entry name" value="vWFA_dom_sf"/>
</dbReference>
<feature type="chain" id="PRO_5020343217" evidence="2">
    <location>
        <begin position="25"/>
        <end position="1772"/>
    </location>
</feature>
<evidence type="ECO:0000256" key="1">
    <source>
        <dbReference type="SAM" id="MobiDB-lite"/>
    </source>
</evidence>
<feature type="domain" description="EGF-like" evidence="3">
    <location>
        <begin position="1526"/>
        <end position="1559"/>
    </location>
</feature>
<dbReference type="RefSeq" id="WP_132030851.1">
    <property type="nucleotide sequence ID" value="NZ_SMAI01000004.1"/>
</dbReference>
<dbReference type="Pfam" id="PF01345">
    <property type="entry name" value="DUF11"/>
    <property type="match status" value="3"/>
</dbReference>
<dbReference type="SMART" id="SM00181">
    <property type="entry name" value="EGF"/>
    <property type="match status" value="5"/>
</dbReference>
<dbReference type="InterPro" id="IPR002035">
    <property type="entry name" value="VWF_A"/>
</dbReference>
<organism evidence="5 6">
    <name type="scientific">Aquabacter spiritensis</name>
    <dbReference type="NCBI Taxonomy" id="933073"/>
    <lineage>
        <taxon>Bacteria</taxon>
        <taxon>Pseudomonadati</taxon>
        <taxon>Pseudomonadota</taxon>
        <taxon>Alphaproteobacteria</taxon>
        <taxon>Hyphomicrobiales</taxon>
        <taxon>Xanthobacteraceae</taxon>
        <taxon>Aquabacter</taxon>
    </lineage>
</organism>
<evidence type="ECO:0000259" key="4">
    <source>
        <dbReference type="SMART" id="SM00327"/>
    </source>
</evidence>
<dbReference type="Gene3D" id="3.40.50.410">
    <property type="entry name" value="von Willebrand factor, type A domain"/>
    <property type="match status" value="1"/>
</dbReference>
<keyword evidence="2" id="KW-0732">Signal</keyword>
<dbReference type="EMBL" id="SMAI01000004">
    <property type="protein sequence ID" value="TCT05499.1"/>
    <property type="molecule type" value="Genomic_DNA"/>
</dbReference>
<dbReference type="Proteomes" id="UP000294664">
    <property type="component" value="Unassembled WGS sequence"/>
</dbReference>
<dbReference type="SMART" id="SM00327">
    <property type="entry name" value="VWA"/>
    <property type="match status" value="1"/>
</dbReference>
<gene>
    <name evidence="5" type="ORF">EDC64_10456</name>
</gene>
<evidence type="ECO:0000313" key="5">
    <source>
        <dbReference type="EMBL" id="TCT05499.1"/>
    </source>
</evidence>
<protein>
    <submittedName>
        <fullName evidence="5">Putative repeat protein (TIGR01451 family)</fullName>
    </submittedName>
</protein>
<dbReference type="InterPro" id="IPR047589">
    <property type="entry name" value="DUF11_rpt"/>
</dbReference>
<dbReference type="InterPro" id="IPR001434">
    <property type="entry name" value="OmcB-like_DUF11"/>
</dbReference>
<keyword evidence="6" id="KW-1185">Reference proteome</keyword>
<reference evidence="5 6" key="1">
    <citation type="submission" date="2019-03" db="EMBL/GenBank/DDBJ databases">
        <title>Genomic Encyclopedia of Type Strains, Phase IV (KMG-IV): sequencing the most valuable type-strain genomes for metagenomic binning, comparative biology and taxonomic classification.</title>
        <authorList>
            <person name="Goeker M."/>
        </authorList>
    </citation>
    <scope>NUCLEOTIDE SEQUENCE [LARGE SCALE GENOMIC DNA]</scope>
    <source>
        <strain evidence="5 6">DSM 9035</strain>
    </source>
</reference>
<dbReference type="InterPro" id="IPR000742">
    <property type="entry name" value="EGF"/>
</dbReference>
<feature type="domain" description="EGF-like" evidence="3">
    <location>
        <begin position="1400"/>
        <end position="1435"/>
    </location>
</feature>
<evidence type="ECO:0000313" key="6">
    <source>
        <dbReference type="Proteomes" id="UP000294664"/>
    </source>
</evidence>
<feature type="region of interest" description="Disordered" evidence="1">
    <location>
        <begin position="1717"/>
        <end position="1772"/>
    </location>
</feature>
<dbReference type="OrthoDB" id="8433035at2"/>
<dbReference type="NCBIfam" id="TIGR01451">
    <property type="entry name" value="B_ant_repeat"/>
    <property type="match status" value="1"/>
</dbReference>
<accession>A0A4R3M015</accession>
<feature type="signal peptide" evidence="2">
    <location>
        <begin position="1"/>
        <end position="24"/>
    </location>
</feature>
<feature type="compositionally biased region" description="Pro residues" evidence="1">
    <location>
        <begin position="1751"/>
        <end position="1772"/>
    </location>
</feature>
<feature type="domain" description="EGF-like" evidence="3">
    <location>
        <begin position="1650"/>
        <end position="1683"/>
    </location>
</feature>
<comment type="caution">
    <text evidence="5">The sequence shown here is derived from an EMBL/GenBank/DDBJ whole genome shotgun (WGS) entry which is preliminary data.</text>
</comment>
<dbReference type="CDD" id="cd00198">
    <property type="entry name" value="vWFA"/>
    <property type="match status" value="1"/>
</dbReference>
<dbReference type="SUPFAM" id="SSF75011">
    <property type="entry name" value="3-carboxy-cis,cis-mucoante lactonizing enzyme"/>
    <property type="match status" value="1"/>
</dbReference>
<proteinExistence type="predicted"/>
<feature type="domain" description="EGF-like" evidence="3">
    <location>
        <begin position="1588"/>
        <end position="1621"/>
    </location>
</feature>
<feature type="domain" description="VWFA" evidence="4">
    <location>
        <begin position="887"/>
        <end position="1064"/>
    </location>
</feature>
<dbReference type="SUPFAM" id="SSF53300">
    <property type="entry name" value="vWA-like"/>
    <property type="match status" value="1"/>
</dbReference>